<name>A0A6A5ZNH8_9PLEO</name>
<dbReference type="InterPro" id="IPR051164">
    <property type="entry name" value="NmrA-like_oxidored"/>
</dbReference>
<dbReference type="OrthoDB" id="300709at2759"/>
<evidence type="ECO:0000256" key="2">
    <source>
        <dbReference type="ARBA" id="ARBA00022857"/>
    </source>
</evidence>
<comment type="similarity">
    <text evidence="1">Belongs to the NmrA-type oxidoreductase family.</text>
</comment>
<proteinExistence type="inferred from homology"/>
<dbReference type="Gene3D" id="3.90.25.10">
    <property type="entry name" value="UDP-galactose 4-epimerase, domain 1"/>
    <property type="match status" value="1"/>
</dbReference>
<dbReference type="SUPFAM" id="SSF51735">
    <property type="entry name" value="NAD(P)-binding Rossmann-fold domains"/>
    <property type="match status" value="1"/>
</dbReference>
<dbReference type="GO" id="GO:0005634">
    <property type="term" value="C:nucleus"/>
    <property type="evidence" value="ECO:0007669"/>
    <property type="project" value="TreeGrafter"/>
</dbReference>
<dbReference type="EMBL" id="ML977312">
    <property type="protein sequence ID" value="KAF2121230.1"/>
    <property type="molecule type" value="Genomic_DNA"/>
</dbReference>
<reference evidence="4" key="1">
    <citation type="journal article" date="2020" name="Stud. Mycol.">
        <title>101 Dothideomycetes genomes: a test case for predicting lifestyles and emergence of pathogens.</title>
        <authorList>
            <person name="Haridas S."/>
            <person name="Albert R."/>
            <person name="Binder M."/>
            <person name="Bloem J."/>
            <person name="Labutti K."/>
            <person name="Salamov A."/>
            <person name="Andreopoulos B."/>
            <person name="Baker S."/>
            <person name="Barry K."/>
            <person name="Bills G."/>
            <person name="Bluhm B."/>
            <person name="Cannon C."/>
            <person name="Castanera R."/>
            <person name="Culley D."/>
            <person name="Daum C."/>
            <person name="Ezra D."/>
            <person name="Gonzalez J."/>
            <person name="Henrissat B."/>
            <person name="Kuo A."/>
            <person name="Liang C."/>
            <person name="Lipzen A."/>
            <person name="Lutzoni F."/>
            <person name="Magnuson J."/>
            <person name="Mondo S."/>
            <person name="Nolan M."/>
            <person name="Ohm R."/>
            <person name="Pangilinan J."/>
            <person name="Park H.-J."/>
            <person name="Ramirez L."/>
            <person name="Alfaro M."/>
            <person name="Sun H."/>
            <person name="Tritt A."/>
            <person name="Yoshinaga Y."/>
            <person name="Zwiers L.-H."/>
            <person name="Turgeon B."/>
            <person name="Goodwin S."/>
            <person name="Spatafora J."/>
            <person name="Crous P."/>
            <person name="Grigoriev I."/>
        </authorList>
    </citation>
    <scope>NUCLEOTIDE SEQUENCE</scope>
    <source>
        <strain evidence="4">CBS 627.86</strain>
    </source>
</reference>
<dbReference type="Proteomes" id="UP000799770">
    <property type="component" value="Unassembled WGS sequence"/>
</dbReference>
<dbReference type="PANTHER" id="PTHR42748:SF28">
    <property type="entry name" value="NMRA-LIKE DOMAIN-CONTAINING PROTEIN"/>
    <property type="match status" value="1"/>
</dbReference>
<keyword evidence="2" id="KW-0521">NADP</keyword>
<protein>
    <recommendedName>
        <fullName evidence="3">NmrA-like domain-containing protein</fullName>
    </recommendedName>
</protein>
<dbReference type="PANTHER" id="PTHR42748">
    <property type="entry name" value="NITROGEN METABOLITE REPRESSION PROTEIN NMRA FAMILY MEMBER"/>
    <property type="match status" value="1"/>
</dbReference>
<evidence type="ECO:0000313" key="5">
    <source>
        <dbReference type="Proteomes" id="UP000799770"/>
    </source>
</evidence>
<evidence type="ECO:0000256" key="1">
    <source>
        <dbReference type="ARBA" id="ARBA00006328"/>
    </source>
</evidence>
<accession>A0A6A5ZNH8</accession>
<dbReference type="Pfam" id="PF05368">
    <property type="entry name" value="NmrA"/>
    <property type="match status" value="1"/>
</dbReference>
<dbReference type="InterPro" id="IPR036291">
    <property type="entry name" value="NAD(P)-bd_dom_sf"/>
</dbReference>
<feature type="domain" description="NmrA-like" evidence="3">
    <location>
        <begin position="1"/>
        <end position="269"/>
    </location>
</feature>
<dbReference type="InterPro" id="IPR008030">
    <property type="entry name" value="NmrA-like"/>
</dbReference>
<evidence type="ECO:0000313" key="4">
    <source>
        <dbReference type="EMBL" id="KAF2121230.1"/>
    </source>
</evidence>
<dbReference type="Gene3D" id="3.40.50.720">
    <property type="entry name" value="NAD(P)-binding Rossmann-like Domain"/>
    <property type="match status" value="1"/>
</dbReference>
<organism evidence="4 5">
    <name type="scientific">Lophiotrema nucula</name>
    <dbReference type="NCBI Taxonomy" id="690887"/>
    <lineage>
        <taxon>Eukaryota</taxon>
        <taxon>Fungi</taxon>
        <taxon>Dikarya</taxon>
        <taxon>Ascomycota</taxon>
        <taxon>Pezizomycotina</taxon>
        <taxon>Dothideomycetes</taxon>
        <taxon>Pleosporomycetidae</taxon>
        <taxon>Pleosporales</taxon>
        <taxon>Lophiotremataceae</taxon>
        <taxon>Lophiotrema</taxon>
    </lineage>
</organism>
<keyword evidence="5" id="KW-1185">Reference proteome</keyword>
<evidence type="ECO:0000259" key="3">
    <source>
        <dbReference type="Pfam" id="PF05368"/>
    </source>
</evidence>
<gene>
    <name evidence="4" type="ORF">BDV96DRAFT_206571</name>
</gene>
<sequence length="320" mass="34635">MSKIIAVTGGTGAQGGGVANIMLKTPGWKVRVITRNADGEKAKALVAQGAEVVQADFNDEDSLVKAFEGVHAIFAVTNFWEALFTGNTQQQAGEIEEEQSMKLARAATKTSTLEHYIWSTLPGAKNMTDGKIEVPHLDYKANVDARIKSELPQLANKTTYLFFGYYPSNMAFFPFLKPIEVPGTGKWIQILPTPSTATIPITGDMTITPGTWVRQILANGSKTFGKYAIVASEILTFGELLEIWSQVSGREGAYLETTLDDFAKVWGVAGAEMGAQLKFGEVITDWGTNYPGLISKEDLGITEDDAPGAKKALEALKSFL</sequence>
<dbReference type="AlphaFoldDB" id="A0A6A5ZNH8"/>